<comment type="caution">
    <text evidence="2">The sequence shown here is derived from an EMBL/GenBank/DDBJ whole genome shotgun (WGS) entry which is preliminary data.</text>
</comment>
<dbReference type="InterPro" id="IPR036866">
    <property type="entry name" value="RibonucZ/Hydroxyglut_hydro"/>
</dbReference>
<protein>
    <submittedName>
        <fullName evidence="2">MBL fold metallo-hydrolase</fullName>
    </submittedName>
</protein>
<sequence length="326" mass="37354">MQKKLIFLVLFSSFLMSDERFKNTNNMPNLKSFGDFLKWSFNRKRPTPIKIESSGEWKNFSDLEENYLIWIGHSTFLINIEGTIVLTDPVFSDRASPIKVAGPKRIIPPAMQITDLPEIDVVTVSHNHYDHLDIPSLKKLSKKNPKTLFLVPKGDQKLLNRKGIKNTREFLWWENIEIKGAKFTFTPTQHWSARGLADRNKSLWGGWFMSFPNFKSFHAGDSGYSKDFQDTQAKLGKPDLSLIPIGAYAPRWFMKANHVNPEEALQVALDLGSKKNYAMHWGTFQLTDEETLEPPALLEEALTKNGLPKTFFEILKPGQLKKVTLN</sequence>
<reference evidence="2" key="1">
    <citation type="submission" date="2020-10" db="EMBL/GenBank/DDBJ databases">
        <title>Microbiome of the Black Sea water column analyzed by genome centric metagenomics.</title>
        <authorList>
            <person name="Cabello-Yeves P.J."/>
            <person name="Callieri C."/>
            <person name="Picazo A."/>
            <person name="Mehrshad M."/>
            <person name="Haro-Moreno J.M."/>
            <person name="Roda-Garcia J."/>
            <person name="Dzembekova N."/>
            <person name="Slabakova V."/>
            <person name="Slabakova N."/>
            <person name="Moncheva S."/>
            <person name="Rodriguez-Valera F."/>
        </authorList>
    </citation>
    <scope>NUCLEOTIDE SEQUENCE</scope>
    <source>
        <strain evidence="2">BS307-5m-G49</strain>
    </source>
</reference>
<dbReference type="EMBL" id="JADHQC010000002">
    <property type="protein sequence ID" value="MBL6811432.1"/>
    <property type="molecule type" value="Genomic_DNA"/>
</dbReference>
<dbReference type="PANTHER" id="PTHR15032">
    <property type="entry name" value="N-ACYL-PHOSPHATIDYLETHANOLAMINE-HYDROLYZING PHOSPHOLIPASE D"/>
    <property type="match status" value="1"/>
</dbReference>
<dbReference type="PANTHER" id="PTHR15032:SF4">
    <property type="entry name" value="N-ACYL-PHOSPHATIDYLETHANOLAMINE-HYDROLYZING PHOSPHOLIPASE D"/>
    <property type="match status" value="1"/>
</dbReference>
<dbReference type="GO" id="GO:0008270">
    <property type="term" value="F:zinc ion binding"/>
    <property type="evidence" value="ECO:0007669"/>
    <property type="project" value="InterPro"/>
</dbReference>
<dbReference type="Pfam" id="PF12706">
    <property type="entry name" value="Lactamase_B_2"/>
    <property type="match status" value="1"/>
</dbReference>
<organism evidence="2 3">
    <name type="scientific">SAR86 cluster bacterium</name>
    <dbReference type="NCBI Taxonomy" id="2030880"/>
    <lineage>
        <taxon>Bacteria</taxon>
        <taxon>Pseudomonadati</taxon>
        <taxon>Pseudomonadota</taxon>
        <taxon>Gammaproteobacteria</taxon>
        <taxon>SAR86 cluster</taxon>
    </lineage>
</organism>
<evidence type="ECO:0000313" key="3">
    <source>
        <dbReference type="Proteomes" id="UP000744438"/>
    </source>
</evidence>
<name>A0A937HZH5_9GAMM</name>
<evidence type="ECO:0000313" key="2">
    <source>
        <dbReference type="EMBL" id="MBL6811432.1"/>
    </source>
</evidence>
<dbReference type="Gene3D" id="3.60.15.10">
    <property type="entry name" value="Ribonuclease Z/Hydroxyacylglutathione hydrolase-like"/>
    <property type="match status" value="1"/>
</dbReference>
<dbReference type="Proteomes" id="UP000744438">
    <property type="component" value="Unassembled WGS sequence"/>
</dbReference>
<dbReference type="PIRSF" id="PIRSF038896">
    <property type="entry name" value="NAPE-PLD"/>
    <property type="match status" value="1"/>
</dbReference>
<accession>A0A937HZH5</accession>
<dbReference type="AlphaFoldDB" id="A0A937HZH5"/>
<dbReference type="InterPro" id="IPR001279">
    <property type="entry name" value="Metallo-B-lactamas"/>
</dbReference>
<feature type="domain" description="Metallo-beta-lactamase" evidence="1">
    <location>
        <begin position="85"/>
        <end position="281"/>
    </location>
</feature>
<dbReference type="InterPro" id="IPR024884">
    <property type="entry name" value="NAPE-PLD"/>
</dbReference>
<proteinExistence type="predicted"/>
<gene>
    <name evidence="2" type="ORF">ISQ63_00955</name>
</gene>
<dbReference type="SUPFAM" id="SSF56281">
    <property type="entry name" value="Metallo-hydrolase/oxidoreductase"/>
    <property type="match status" value="1"/>
</dbReference>
<evidence type="ECO:0000259" key="1">
    <source>
        <dbReference type="Pfam" id="PF12706"/>
    </source>
</evidence>
<dbReference type="GO" id="GO:0070290">
    <property type="term" value="F:N-acylphosphatidylethanolamine-specific phospholipase D activity"/>
    <property type="evidence" value="ECO:0007669"/>
    <property type="project" value="InterPro"/>
</dbReference>
<dbReference type="GO" id="GO:0005737">
    <property type="term" value="C:cytoplasm"/>
    <property type="evidence" value="ECO:0007669"/>
    <property type="project" value="TreeGrafter"/>
</dbReference>